<dbReference type="EMBL" id="CP030760">
    <property type="protein sequence ID" value="AXA38585.1"/>
    <property type="molecule type" value="Genomic_DNA"/>
</dbReference>
<accession>A0A2Z4YEC1</accession>
<evidence type="ECO:0000313" key="3">
    <source>
        <dbReference type="EMBL" id="AXA38585.1"/>
    </source>
</evidence>
<dbReference type="PROSITE" id="PS50263">
    <property type="entry name" value="CN_HYDROLASE"/>
    <property type="match status" value="1"/>
</dbReference>
<dbReference type="SUPFAM" id="SSF56317">
    <property type="entry name" value="Carbon-nitrogen hydrolase"/>
    <property type="match status" value="1"/>
</dbReference>
<dbReference type="AlphaFoldDB" id="A0A2Z4YEC1"/>
<evidence type="ECO:0000256" key="1">
    <source>
        <dbReference type="ARBA" id="ARBA00022801"/>
    </source>
</evidence>
<dbReference type="Pfam" id="PF00795">
    <property type="entry name" value="CN_hydrolase"/>
    <property type="match status" value="1"/>
</dbReference>
<dbReference type="Proteomes" id="UP000251166">
    <property type="component" value="Chromosome"/>
</dbReference>
<organism evidence="3 4">
    <name type="scientific">Rhizobium leguminosarum</name>
    <dbReference type="NCBI Taxonomy" id="384"/>
    <lineage>
        <taxon>Bacteria</taxon>
        <taxon>Pseudomonadati</taxon>
        <taxon>Pseudomonadota</taxon>
        <taxon>Alphaproteobacteria</taxon>
        <taxon>Hyphomicrobiales</taxon>
        <taxon>Rhizobiaceae</taxon>
        <taxon>Rhizobium/Agrobacterium group</taxon>
        <taxon>Rhizobium</taxon>
    </lineage>
</organism>
<dbReference type="GO" id="GO:0016811">
    <property type="term" value="F:hydrolase activity, acting on carbon-nitrogen (but not peptide) bonds, in linear amides"/>
    <property type="evidence" value="ECO:0007669"/>
    <property type="project" value="TreeGrafter"/>
</dbReference>
<dbReference type="InterPro" id="IPR050345">
    <property type="entry name" value="Aliph_Amidase/BUP"/>
</dbReference>
<protein>
    <submittedName>
        <fullName evidence="3">Carbon-nitrogen hydrolase family protein</fullName>
    </submittedName>
</protein>
<feature type="domain" description="CN hydrolase" evidence="2">
    <location>
        <begin position="4"/>
        <end position="244"/>
    </location>
</feature>
<gene>
    <name evidence="3" type="ORF">DLJ82_0979</name>
</gene>
<keyword evidence="1 3" id="KW-0378">Hydrolase</keyword>
<reference evidence="3 4" key="1">
    <citation type="submission" date="2018-07" db="EMBL/GenBank/DDBJ databases">
        <title>Rhizobium leguminosarum strain:ATCC 14479 Genome sequencing and assembly.</title>
        <authorList>
            <person name="Chakraborty R."/>
        </authorList>
    </citation>
    <scope>NUCLEOTIDE SEQUENCE [LARGE SCALE GENOMIC DNA]</scope>
    <source>
        <strain evidence="3 4">ATCC 14479</strain>
    </source>
</reference>
<dbReference type="Gene3D" id="3.60.110.10">
    <property type="entry name" value="Carbon-nitrogen hydrolase"/>
    <property type="match status" value="1"/>
</dbReference>
<dbReference type="PANTHER" id="PTHR43674:SF16">
    <property type="entry name" value="CARBON-NITROGEN FAMILY, PUTATIVE (AFU_ORTHOLOGUE AFUA_5G02350)-RELATED"/>
    <property type="match status" value="1"/>
</dbReference>
<dbReference type="PANTHER" id="PTHR43674">
    <property type="entry name" value="NITRILASE C965.09-RELATED"/>
    <property type="match status" value="1"/>
</dbReference>
<evidence type="ECO:0000259" key="2">
    <source>
        <dbReference type="PROSITE" id="PS50263"/>
    </source>
</evidence>
<name>A0A2Z4YEC1_RHILE</name>
<dbReference type="InterPro" id="IPR003010">
    <property type="entry name" value="C-N_Hydrolase"/>
</dbReference>
<evidence type="ECO:0000313" key="4">
    <source>
        <dbReference type="Proteomes" id="UP000251166"/>
    </source>
</evidence>
<dbReference type="InterPro" id="IPR036526">
    <property type="entry name" value="C-N_Hydrolase_sf"/>
</dbReference>
<sequence length="252" mass="27335">MKSTRIAAAQTPEFRENVAAALDYAVKVAALAEADGAALLVFPEGFLLGYLVDEPSARRVALDFTSAEFAAVLDRLPKSGPVLVMGLIEVDDGRLFNTAVVIEHGVLVGRYRKAHLLRGERAFEAGKESPLFAVGDLRFGINICYDTNFPEAAGTIAASGASLILCLSNNMMPRDKAEIFRERHSSVRGERCRETGLWLISSDVTGERDGRIAWGPTAVLNPEGQVVAQLPLEEPGLLVFDFPCIEPVSYRD</sequence>
<dbReference type="RefSeq" id="WP_112903535.1">
    <property type="nucleotide sequence ID" value="NZ_CP030760.1"/>
</dbReference>
<proteinExistence type="predicted"/>
<dbReference type="CDD" id="cd07197">
    <property type="entry name" value="nitrilase"/>
    <property type="match status" value="1"/>
</dbReference>